<dbReference type="Pfam" id="PF12974">
    <property type="entry name" value="Phosphonate-bd"/>
    <property type="match status" value="1"/>
</dbReference>
<comment type="similarity">
    <text evidence="1">Belongs to the phosphate/phosphite/phosphonate binding protein family.</text>
</comment>
<dbReference type="InterPro" id="IPR017797">
    <property type="entry name" value="Phosphnate-bd"/>
</dbReference>
<dbReference type="PANTHER" id="PTHR35841:SF1">
    <property type="entry name" value="PHOSPHONATES-BINDING PERIPLASMIC PROTEIN"/>
    <property type="match status" value="1"/>
</dbReference>
<evidence type="ECO:0000313" key="4">
    <source>
        <dbReference type="EMBL" id="PWS36294.1"/>
    </source>
</evidence>
<evidence type="ECO:0000313" key="5">
    <source>
        <dbReference type="Proteomes" id="UP000245765"/>
    </source>
</evidence>
<dbReference type="EMBL" id="QGNA01000003">
    <property type="protein sequence ID" value="PWS36294.1"/>
    <property type="molecule type" value="Genomic_DNA"/>
</dbReference>
<dbReference type="RefSeq" id="WP_109871087.1">
    <property type="nucleotide sequence ID" value="NZ_QGNA01000003.1"/>
</dbReference>
<dbReference type="Gene3D" id="3.40.190.10">
    <property type="entry name" value="Periplasmic binding protein-like II"/>
    <property type="match status" value="2"/>
</dbReference>
<dbReference type="GO" id="GO:0043190">
    <property type="term" value="C:ATP-binding cassette (ABC) transporter complex"/>
    <property type="evidence" value="ECO:0007669"/>
    <property type="project" value="InterPro"/>
</dbReference>
<dbReference type="GO" id="GO:0015716">
    <property type="term" value="P:organic phosphonate transport"/>
    <property type="evidence" value="ECO:0007669"/>
    <property type="project" value="InterPro"/>
</dbReference>
<keyword evidence="2 3" id="KW-0732">Signal</keyword>
<protein>
    <submittedName>
        <fullName evidence="4">Phosphonate ABC transporter substrate-binding protein</fullName>
    </submittedName>
</protein>
<dbReference type="SUPFAM" id="SSF53850">
    <property type="entry name" value="Periplasmic binding protein-like II"/>
    <property type="match status" value="1"/>
</dbReference>
<accession>A0A317FB51</accession>
<dbReference type="NCBIfam" id="TIGR01098">
    <property type="entry name" value="3A0109s03R"/>
    <property type="match status" value="1"/>
</dbReference>
<keyword evidence="5" id="KW-1185">Reference proteome</keyword>
<dbReference type="AlphaFoldDB" id="A0A317FB51"/>
<organism evidence="4 5">
    <name type="scientific">Falsiroseomonas bella</name>
    <dbReference type="NCBI Taxonomy" id="2184016"/>
    <lineage>
        <taxon>Bacteria</taxon>
        <taxon>Pseudomonadati</taxon>
        <taxon>Pseudomonadota</taxon>
        <taxon>Alphaproteobacteria</taxon>
        <taxon>Acetobacterales</taxon>
        <taxon>Roseomonadaceae</taxon>
        <taxon>Falsiroseomonas</taxon>
    </lineage>
</organism>
<dbReference type="NCBIfam" id="TIGR03431">
    <property type="entry name" value="PhnD"/>
    <property type="match status" value="1"/>
</dbReference>
<feature type="signal peptide" evidence="3">
    <location>
        <begin position="1"/>
        <end position="23"/>
    </location>
</feature>
<evidence type="ECO:0000256" key="2">
    <source>
        <dbReference type="ARBA" id="ARBA00022729"/>
    </source>
</evidence>
<evidence type="ECO:0000256" key="3">
    <source>
        <dbReference type="SAM" id="SignalP"/>
    </source>
</evidence>
<dbReference type="PANTHER" id="PTHR35841">
    <property type="entry name" value="PHOSPHONATES-BINDING PERIPLASMIC PROTEIN"/>
    <property type="match status" value="1"/>
</dbReference>
<dbReference type="CDD" id="cd01071">
    <property type="entry name" value="PBP2_PhnD_like"/>
    <property type="match status" value="1"/>
</dbReference>
<evidence type="ECO:0000256" key="1">
    <source>
        <dbReference type="ARBA" id="ARBA00007162"/>
    </source>
</evidence>
<sequence>MIRRRTTLLAASALLAAPALARAQGSASAGWRARFRELRLGISSAENERDAIARQQPFQDYVERTLGVKLRVFRATDYAGVVEAMRAGQIEFARIGPANYALARRVMGDRVVPFARDRDNQGETGYYSVAFVKADSPYRRIEDLRGKSFAFADPNSTSGFAFPAYFLRKAGFEPNSFFGRTGFSGSHEQSVIAVLNGTFDAGATFWSNESRGNIQRMVEKGMIPAGSTRIVWTSPQIPNSPWVMRADLPEDLKRDWAAAVFAMPERDPAAFAVAASGATGVAPTRHEDYLDVIAVVEENLQRRRQRS</sequence>
<gene>
    <name evidence="4" type="primary">phnD</name>
    <name evidence="4" type="ORF">DFH01_14040</name>
</gene>
<reference evidence="5" key="1">
    <citation type="submission" date="2018-05" db="EMBL/GenBank/DDBJ databases">
        <authorList>
            <person name="Du Z."/>
            <person name="Wang X."/>
        </authorList>
    </citation>
    <scope>NUCLEOTIDE SEQUENCE [LARGE SCALE GENOMIC DNA]</scope>
    <source>
        <strain evidence="5">CQN31</strain>
    </source>
</reference>
<comment type="caution">
    <text evidence="4">The sequence shown here is derived from an EMBL/GenBank/DDBJ whole genome shotgun (WGS) entry which is preliminary data.</text>
</comment>
<dbReference type="InterPro" id="IPR005770">
    <property type="entry name" value="PhnD"/>
</dbReference>
<dbReference type="OrthoDB" id="9802896at2"/>
<feature type="chain" id="PRO_5016319263" evidence="3">
    <location>
        <begin position="24"/>
        <end position="307"/>
    </location>
</feature>
<name>A0A317FB51_9PROT</name>
<dbReference type="GO" id="GO:0055085">
    <property type="term" value="P:transmembrane transport"/>
    <property type="evidence" value="ECO:0007669"/>
    <property type="project" value="InterPro"/>
</dbReference>
<dbReference type="Proteomes" id="UP000245765">
    <property type="component" value="Unassembled WGS sequence"/>
</dbReference>
<proteinExistence type="inferred from homology"/>